<evidence type="ECO:0000256" key="3">
    <source>
        <dbReference type="ARBA" id="ARBA00022452"/>
    </source>
</evidence>
<keyword evidence="5" id="KW-0406">Ion transport</keyword>
<keyword evidence="7 9" id="KW-0472">Membrane</keyword>
<dbReference type="Proteomes" id="UP001597011">
    <property type="component" value="Unassembled WGS sequence"/>
</dbReference>
<comment type="caution">
    <text evidence="12">The sequence shown here is derived from an EMBL/GenBank/DDBJ whole genome shotgun (WGS) entry which is preliminary data.</text>
</comment>
<evidence type="ECO:0000256" key="8">
    <source>
        <dbReference type="ARBA" id="ARBA00023237"/>
    </source>
</evidence>
<evidence type="ECO:0000256" key="6">
    <source>
        <dbReference type="ARBA" id="ARBA00023114"/>
    </source>
</evidence>
<dbReference type="Gene3D" id="3.30.1330.60">
    <property type="entry name" value="OmpA-like domain"/>
    <property type="match status" value="1"/>
</dbReference>
<evidence type="ECO:0000256" key="4">
    <source>
        <dbReference type="ARBA" id="ARBA00022692"/>
    </source>
</evidence>
<name>A0ABW3BVH8_9FLAO</name>
<evidence type="ECO:0000256" key="10">
    <source>
        <dbReference type="SAM" id="Coils"/>
    </source>
</evidence>
<dbReference type="EMBL" id="JBHTIB010000012">
    <property type="protein sequence ID" value="MFD0836361.1"/>
    <property type="molecule type" value="Genomic_DNA"/>
</dbReference>
<dbReference type="InterPro" id="IPR006665">
    <property type="entry name" value="OmpA-like"/>
</dbReference>
<sequence>MILKKEMLLAILVANVFVMHSQTTEITKKDSTIVSSWIVGVGYNIVDDSSDDGLKSYFDVKSTWHAVPYPSRISIGKYFKNGLGLEVIASYNKYKIGKIVDGLPPLTEEKNYYSVDSRLSYDLNKIIGETGWFDPYTGVGIGFTDANSISRGTINGILGFRTWFSDRFGLDVNTSGKWRMNKNATNHLQHAIGVVYRFNAEKDLTEEGKEKLKLIEAEKKELVRINDSIAAANKVLEEKRLLAEKLAKQKELERLEQLKNQEKNEIQNKLDALEPIYFAFNSSNLSTPSKNMLSKLVLILNEYPKLSIAVNSHTDSRGPAVYNQKLSESRLQSTLDYLYKNGIDPTRIVGKAFGEEQLVNECDDHTKCSESKHKQNRRSEIKVIQL</sequence>
<keyword evidence="4" id="KW-0812">Transmembrane</keyword>
<evidence type="ECO:0000256" key="7">
    <source>
        <dbReference type="ARBA" id="ARBA00023136"/>
    </source>
</evidence>
<evidence type="ECO:0000259" key="11">
    <source>
        <dbReference type="PROSITE" id="PS51123"/>
    </source>
</evidence>
<keyword evidence="10" id="KW-0175">Coiled coil</keyword>
<keyword evidence="8" id="KW-0998">Cell outer membrane</keyword>
<dbReference type="SUPFAM" id="SSF56925">
    <property type="entry name" value="OMPA-like"/>
    <property type="match status" value="1"/>
</dbReference>
<keyword evidence="13" id="KW-1185">Reference proteome</keyword>
<dbReference type="Gene3D" id="2.40.160.20">
    <property type="match status" value="1"/>
</dbReference>
<dbReference type="InterPro" id="IPR006664">
    <property type="entry name" value="OMP_bac"/>
</dbReference>
<dbReference type="InterPro" id="IPR011250">
    <property type="entry name" value="OMP/PagP_B-barrel"/>
</dbReference>
<comment type="subcellular location">
    <subcellularLocation>
        <location evidence="1">Cell outer membrane</location>
        <topology evidence="1">Multi-pass membrane protein</topology>
    </subcellularLocation>
</comment>
<evidence type="ECO:0000313" key="13">
    <source>
        <dbReference type="Proteomes" id="UP001597011"/>
    </source>
</evidence>
<dbReference type="PRINTS" id="PR01021">
    <property type="entry name" value="OMPADOMAIN"/>
</dbReference>
<feature type="coiled-coil region" evidence="10">
    <location>
        <begin position="229"/>
        <end position="272"/>
    </location>
</feature>
<dbReference type="InterPro" id="IPR050330">
    <property type="entry name" value="Bact_OuterMem_StrucFunc"/>
</dbReference>
<evidence type="ECO:0000256" key="2">
    <source>
        <dbReference type="ARBA" id="ARBA00022448"/>
    </source>
</evidence>
<dbReference type="SUPFAM" id="SSF103088">
    <property type="entry name" value="OmpA-like"/>
    <property type="match status" value="1"/>
</dbReference>
<feature type="domain" description="OmpA-like" evidence="11">
    <location>
        <begin position="265"/>
        <end position="386"/>
    </location>
</feature>
<dbReference type="PANTHER" id="PTHR30329">
    <property type="entry name" value="STATOR ELEMENT OF FLAGELLAR MOTOR COMPLEX"/>
    <property type="match status" value="1"/>
</dbReference>
<keyword evidence="3" id="KW-1134">Transmembrane beta strand</keyword>
<accession>A0ABW3BVH8</accession>
<dbReference type="PROSITE" id="PS51123">
    <property type="entry name" value="OMPA_2"/>
    <property type="match status" value="1"/>
</dbReference>
<evidence type="ECO:0000256" key="5">
    <source>
        <dbReference type="ARBA" id="ARBA00023065"/>
    </source>
</evidence>
<keyword evidence="6" id="KW-0626">Porin</keyword>
<evidence type="ECO:0000313" key="12">
    <source>
        <dbReference type="EMBL" id="MFD0836361.1"/>
    </source>
</evidence>
<dbReference type="PANTHER" id="PTHR30329:SF21">
    <property type="entry name" value="LIPOPROTEIN YIAD-RELATED"/>
    <property type="match status" value="1"/>
</dbReference>
<reference evidence="13" key="1">
    <citation type="journal article" date="2019" name="Int. J. Syst. Evol. Microbiol.">
        <title>The Global Catalogue of Microorganisms (GCM) 10K type strain sequencing project: providing services to taxonomists for standard genome sequencing and annotation.</title>
        <authorList>
            <consortium name="The Broad Institute Genomics Platform"/>
            <consortium name="The Broad Institute Genome Sequencing Center for Infectious Disease"/>
            <person name="Wu L."/>
            <person name="Ma J."/>
        </authorList>
    </citation>
    <scope>NUCLEOTIDE SEQUENCE [LARGE SCALE GENOMIC DNA]</scope>
    <source>
        <strain evidence="13">CCUG 60529</strain>
    </source>
</reference>
<evidence type="ECO:0000256" key="9">
    <source>
        <dbReference type="PROSITE-ProRule" id="PRU00473"/>
    </source>
</evidence>
<dbReference type="RefSeq" id="WP_379942337.1">
    <property type="nucleotide sequence ID" value="NZ_JBHTIB010000012.1"/>
</dbReference>
<proteinExistence type="predicted"/>
<dbReference type="InterPro" id="IPR036737">
    <property type="entry name" value="OmpA-like_sf"/>
</dbReference>
<evidence type="ECO:0000256" key="1">
    <source>
        <dbReference type="ARBA" id="ARBA00004571"/>
    </source>
</evidence>
<dbReference type="CDD" id="cd07185">
    <property type="entry name" value="OmpA_C-like"/>
    <property type="match status" value="1"/>
</dbReference>
<protein>
    <submittedName>
        <fullName evidence="12">OmpA family protein</fullName>
    </submittedName>
</protein>
<dbReference type="Pfam" id="PF00691">
    <property type="entry name" value="OmpA"/>
    <property type="match status" value="1"/>
</dbReference>
<organism evidence="12 13">
    <name type="scientific">Mariniflexile aquimaris</name>
    <dbReference type="NCBI Taxonomy" id="881009"/>
    <lineage>
        <taxon>Bacteria</taxon>
        <taxon>Pseudomonadati</taxon>
        <taxon>Bacteroidota</taxon>
        <taxon>Flavobacteriia</taxon>
        <taxon>Flavobacteriales</taxon>
        <taxon>Flavobacteriaceae</taxon>
        <taxon>Mariniflexile</taxon>
    </lineage>
</organism>
<keyword evidence="2" id="KW-0813">Transport</keyword>
<gene>
    <name evidence="12" type="ORF">ACFQ0I_11325</name>
</gene>